<dbReference type="InterPro" id="IPR023399">
    <property type="entry name" value="Baseplate-like_2-layer_sand"/>
</dbReference>
<evidence type="ECO:0000259" key="1">
    <source>
        <dbReference type="Pfam" id="PF21683"/>
    </source>
</evidence>
<name>A0A2Z6GDY1_9PROT</name>
<dbReference type="STRING" id="1188319.OYT1_01596"/>
<feature type="domain" description="Baseplate hub protein gp44/GpP-like second" evidence="3">
    <location>
        <begin position="93"/>
        <end position="168"/>
    </location>
</feature>
<keyword evidence="5" id="KW-1185">Reference proteome</keyword>
<dbReference type="Pfam" id="PF21683">
    <property type="entry name" value="GpP-like_1st"/>
    <property type="match status" value="1"/>
</dbReference>
<dbReference type="AlphaFoldDB" id="A0A2Z6GDY1"/>
<sequence length="337" mass="37110">MAEGIIEIRFDGQRYGYWQNVSVRESVDDLCASINLGITLPGAGEALKLSANTVVEVLADGELVSTIRSGKIERDVRATDHTIQFSARSLARELVDCQYSKTLNNLKLEEVVKRICKTFNVPVKVAAKTAVVPSFSMQCETPANALINAARTANLLLYPQPDGGLILTEPDAGEVVATLVYGEHIKSYSLVDDYDMRFSEYVVKSFDYESGAALKGAVKDDGISFFRPMHIVADRHGHSHGGCDRRAVLERNRRLARAHSIKLTVQGWRHATGLWAVNTQVRVVIPHEDIDGVFLIGDRTLGQDDRGGSVTELHVMHRNAFAGEPPKKTKRSAGARR</sequence>
<dbReference type="InterPro" id="IPR049354">
    <property type="entry name" value="GpP-like_N"/>
</dbReference>
<evidence type="ECO:0000259" key="3">
    <source>
        <dbReference type="Pfam" id="PF22255"/>
    </source>
</evidence>
<dbReference type="Gene3D" id="2.30.300.10">
    <property type="entry name" value="Baseplate protein-like domain - beta roll fold"/>
    <property type="match status" value="1"/>
</dbReference>
<accession>A0A2Z6GDY1</accession>
<dbReference type="Pfam" id="PF21929">
    <property type="entry name" value="GpP_4th"/>
    <property type="match status" value="1"/>
</dbReference>
<dbReference type="Proteomes" id="UP000033070">
    <property type="component" value="Chromosome"/>
</dbReference>
<gene>
    <name evidence="4" type="ORF">OYT1_ch2260</name>
</gene>
<dbReference type="Gene3D" id="3.55.50.10">
    <property type="entry name" value="Baseplate protein-like domains"/>
    <property type="match status" value="1"/>
</dbReference>
<dbReference type="Gene3D" id="3.30.1920.10">
    <property type="entry name" value="Baseplate protein-like domains - 2 layer sandwich fold"/>
    <property type="match status" value="1"/>
</dbReference>
<organism evidence="4 5">
    <name type="scientific">Ferriphaselus amnicola</name>
    <dbReference type="NCBI Taxonomy" id="1188319"/>
    <lineage>
        <taxon>Bacteria</taxon>
        <taxon>Pseudomonadati</taxon>
        <taxon>Pseudomonadota</taxon>
        <taxon>Betaproteobacteria</taxon>
        <taxon>Nitrosomonadales</taxon>
        <taxon>Gallionellaceae</taxon>
        <taxon>Ferriphaselus</taxon>
    </lineage>
</organism>
<dbReference type="EMBL" id="AP018738">
    <property type="protein sequence ID" value="BBE51776.1"/>
    <property type="molecule type" value="Genomic_DNA"/>
</dbReference>
<dbReference type="InterPro" id="IPR026276">
    <property type="entry name" value="Baseplate_GpP"/>
</dbReference>
<feature type="domain" description="Baseplate hub protein gp44/GpP-like C-terminal" evidence="2">
    <location>
        <begin position="245"/>
        <end position="322"/>
    </location>
</feature>
<dbReference type="KEGG" id="fam:OYT1_ch2260"/>
<dbReference type="PIRSF" id="PIRSF004440">
    <property type="entry name" value="GpP"/>
    <property type="match status" value="1"/>
</dbReference>
<dbReference type="InterPro" id="IPR053981">
    <property type="entry name" value="Gp44/GpP-like_2nd"/>
</dbReference>
<reference evidence="4 5" key="1">
    <citation type="submission" date="2018-06" db="EMBL/GenBank/DDBJ databases">
        <title>OYT1 Genome Sequencing.</title>
        <authorList>
            <person name="Kato S."/>
            <person name="Itoh T."/>
            <person name="Ohkuma M."/>
        </authorList>
    </citation>
    <scope>NUCLEOTIDE SEQUENCE [LARGE SCALE GENOMIC DNA]</scope>
    <source>
        <strain evidence="4 5">OYT1</strain>
    </source>
</reference>
<evidence type="ECO:0000259" key="2">
    <source>
        <dbReference type="Pfam" id="PF21929"/>
    </source>
</evidence>
<dbReference type="SUPFAM" id="SSF69279">
    <property type="entry name" value="Phage tail proteins"/>
    <property type="match status" value="2"/>
</dbReference>
<proteinExistence type="predicted"/>
<dbReference type="InterPro" id="IPR053982">
    <property type="entry name" value="Gp44/GpP-like_C"/>
</dbReference>
<evidence type="ECO:0000313" key="5">
    <source>
        <dbReference type="Proteomes" id="UP000033070"/>
    </source>
</evidence>
<protein>
    <submittedName>
        <fullName evidence="4">Phage late control gene D protein</fullName>
    </submittedName>
</protein>
<dbReference type="Pfam" id="PF22255">
    <property type="entry name" value="Gp44-like_2nd"/>
    <property type="match status" value="1"/>
</dbReference>
<dbReference type="RefSeq" id="WP_062626761.1">
    <property type="nucleotide sequence ID" value="NZ_AP018738.1"/>
</dbReference>
<feature type="domain" description="Baseplate hub protein gp44-like N-terminal" evidence="1">
    <location>
        <begin position="6"/>
        <end position="88"/>
    </location>
</feature>
<evidence type="ECO:0000313" key="4">
    <source>
        <dbReference type="EMBL" id="BBE51776.1"/>
    </source>
</evidence>
<dbReference type="OrthoDB" id="9016931at2"/>